<dbReference type="InterPro" id="IPR012349">
    <property type="entry name" value="Split_barrel_FMN-bd"/>
</dbReference>
<dbReference type="Pfam" id="PF04299">
    <property type="entry name" value="FMN_bind_2"/>
    <property type="match status" value="1"/>
</dbReference>
<accession>A0ABU2YJW7</accession>
<dbReference type="SUPFAM" id="SSF50475">
    <property type="entry name" value="FMN-binding split barrel"/>
    <property type="match status" value="1"/>
</dbReference>
<dbReference type="Proteomes" id="UP001259492">
    <property type="component" value="Unassembled WGS sequence"/>
</dbReference>
<reference evidence="1 2" key="1">
    <citation type="submission" date="2023-09" db="EMBL/GenBank/DDBJ databases">
        <authorList>
            <person name="Rey-Velasco X."/>
        </authorList>
    </citation>
    <scope>NUCLEOTIDE SEQUENCE [LARGE SCALE GENOMIC DNA]</scope>
    <source>
        <strain evidence="1 2">W332</strain>
    </source>
</reference>
<dbReference type="InterPro" id="IPR007396">
    <property type="entry name" value="TR_PAI2-type"/>
</dbReference>
<keyword evidence="2" id="KW-1185">Reference proteome</keyword>
<gene>
    <name evidence="1" type="ORF">RM697_06705</name>
</gene>
<dbReference type="EMBL" id="JAVRIA010000003">
    <property type="protein sequence ID" value="MDT0558327.1"/>
    <property type="molecule type" value="Genomic_DNA"/>
</dbReference>
<proteinExistence type="predicted"/>
<dbReference type="PANTHER" id="PTHR35802:SF1">
    <property type="entry name" value="PROTEASE SYNTHASE AND SPORULATION PROTEIN PAI 2"/>
    <property type="match status" value="1"/>
</dbReference>
<name>A0ABU2YJW7_9FLAO</name>
<organism evidence="1 2">
    <name type="scientific">Microcosmobacter mediterraneus</name>
    <dbReference type="NCBI Taxonomy" id="3075607"/>
    <lineage>
        <taxon>Bacteria</taxon>
        <taxon>Pseudomonadati</taxon>
        <taxon>Bacteroidota</taxon>
        <taxon>Flavobacteriia</taxon>
        <taxon>Flavobacteriales</taxon>
        <taxon>Flavobacteriaceae</taxon>
        <taxon>Microcosmobacter</taxon>
    </lineage>
</organism>
<dbReference type="PIRSF" id="PIRSF010372">
    <property type="entry name" value="PaiB"/>
    <property type="match status" value="1"/>
</dbReference>
<sequence length="206" mass="23615">MYIPEIYKEADIDKVKAFILKHSFGIIVTHNEGKSLATHIPLELVNKNGIDVIQAHISKANPQCDHLKNNSEVLCIFNGPHSYISSSWYDFEEVPTWNYVAVHIYGTLKIIEGDELMSAMKHLMDKYEKDSENPIIIEELSEKTMRQMNGILGFEININSIEAAYKLSQNRNDKNHQTIIDKLNHKENSGSNAIADYMKKEREHGK</sequence>
<dbReference type="Gene3D" id="2.30.110.10">
    <property type="entry name" value="Electron Transport, Fmn-binding Protein, Chain A"/>
    <property type="match status" value="1"/>
</dbReference>
<dbReference type="PANTHER" id="PTHR35802">
    <property type="entry name" value="PROTEASE SYNTHASE AND SPORULATION PROTEIN PAI 2"/>
    <property type="match status" value="1"/>
</dbReference>
<dbReference type="RefSeq" id="WP_311427101.1">
    <property type="nucleotide sequence ID" value="NZ_JAVRIA010000003.1"/>
</dbReference>
<evidence type="ECO:0000313" key="1">
    <source>
        <dbReference type="EMBL" id="MDT0558327.1"/>
    </source>
</evidence>
<protein>
    <submittedName>
        <fullName evidence="1">FMN-binding negative transcriptional regulator</fullName>
    </submittedName>
</protein>
<evidence type="ECO:0000313" key="2">
    <source>
        <dbReference type="Proteomes" id="UP001259492"/>
    </source>
</evidence>
<comment type="caution">
    <text evidence="1">The sequence shown here is derived from an EMBL/GenBank/DDBJ whole genome shotgun (WGS) entry which is preliminary data.</text>
</comment>